<reference evidence="2 3" key="1">
    <citation type="submission" date="2016-06" db="EMBL/GenBank/DDBJ databases">
        <authorList>
            <person name="Kjaerup R.B."/>
            <person name="Dalgaard T.S."/>
            <person name="Juul-Madsen H.R."/>
        </authorList>
    </citation>
    <scope>NUCLEOTIDE SEQUENCE [LARGE SCALE GENOMIC DNA]</scope>
    <source>
        <strain evidence="2">3</strain>
    </source>
</reference>
<accession>A0A1A8XJB8</accession>
<keyword evidence="3" id="KW-1185">Reference proteome</keyword>
<dbReference type="AlphaFoldDB" id="A0A1A8XJB8"/>
<feature type="compositionally biased region" description="Polar residues" evidence="1">
    <location>
        <begin position="50"/>
        <end position="70"/>
    </location>
</feature>
<dbReference type="STRING" id="1860102.ACCAA_200027"/>
<evidence type="ECO:0000256" key="1">
    <source>
        <dbReference type="SAM" id="MobiDB-lite"/>
    </source>
</evidence>
<protein>
    <submittedName>
        <fullName evidence="2">Uncharacterized protein</fullName>
    </submittedName>
</protein>
<sequence>MILRCWGCSLWWCDKSVTYYASIPHRECYYLFIPPKIDLKERTCQQLSRNQASSAKRQGSRSDCQWTPRASRQGCKPRP</sequence>
<feature type="region of interest" description="Disordered" evidence="1">
    <location>
        <begin position="50"/>
        <end position="79"/>
    </location>
</feature>
<proteinExistence type="predicted"/>
<dbReference type="Proteomes" id="UP000199169">
    <property type="component" value="Unassembled WGS sequence"/>
</dbReference>
<name>A0A1A8XJB8_9PROT</name>
<evidence type="ECO:0000313" key="2">
    <source>
        <dbReference type="EMBL" id="SBT05235.1"/>
    </source>
</evidence>
<gene>
    <name evidence="2" type="ORF">ACCAA_200027</name>
</gene>
<organism evidence="2 3">
    <name type="scientific">Candidatus Accumulibacter aalborgensis</name>
    <dbReference type="NCBI Taxonomy" id="1860102"/>
    <lineage>
        <taxon>Bacteria</taxon>
        <taxon>Pseudomonadati</taxon>
        <taxon>Pseudomonadota</taxon>
        <taxon>Betaproteobacteria</taxon>
        <taxon>Candidatus Accumulibacter</taxon>
    </lineage>
</organism>
<dbReference type="EMBL" id="FLQX01000095">
    <property type="protein sequence ID" value="SBT05235.1"/>
    <property type="molecule type" value="Genomic_DNA"/>
</dbReference>
<evidence type="ECO:0000313" key="3">
    <source>
        <dbReference type="Proteomes" id="UP000199169"/>
    </source>
</evidence>